<dbReference type="EMBL" id="UXAV01000029">
    <property type="protein sequence ID" value="VDC24028.1"/>
    <property type="molecule type" value="Genomic_DNA"/>
</dbReference>
<dbReference type="Proteomes" id="UP000270468">
    <property type="component" value="Unassembled WGS sequence"/>
</dbReference>
<dbReference type="PANTHER" id="PTHR34047:SF8">
    <property type="entry name" value="PROTEIN YKFC"/>
    <property type="match status" value="1"/>
</dbReference>
<reference evidence="2 3" key="1">
    <citation type="submission" date="2018-11" db="EMBL/GenBank/DDBJ databases">
        <authorList>
            <person name="Criscuolo A."/>
        </authorList>
    </citation>
    <scope>NUCLEOTIDE SEQUENCE [LARGE SCALE GENOMIC DNA]</scope>
    <source>
        <strain evidence="2">ATB-66</strain>
    </source>
</reference>
<dbReference type="RefSeq" id="WP_124069423.1">
    <property type="nucleotide sequence ID" value="NZ_CBCRXF010000023.1"/>
</dbReference>
<dbReference type="PROSITE" id="PS50878">
    <property type="entry name" value="RT_POL"/>
    <property type="match status" value="1"/>
</dbReference>
<dbReference type="PANTHER" id="PTHR34047">
    <property type="entry name" value="NUCLEAR INTRON MATURASE 1, MITOCHONDRIAL-RELATED"/>
    <property type="match status" value="1"/>
</dbReference>
<dbReference type="SUPFAM" id="SSF56672">
    <property type="entry name" value="DNA/RNA polymerases"/>
    <property type="match status" value="1"/>
</dbReference>
<dbReference type="Pfam" id="PF00078">
    <property type="entry name" value="RVT_1"/>
    <property type="match status" value="1"/>
</dbReference>
<feature type="domain" description="Reverse transcriptase" evidence="1">
    <location>
        <begin position="1"/>
        <end position="319"/>
    </location>
</feature>
<gene>
    <name evidence="2" type="primary">ltrA_1</name>
    <name evidence="2" type="ORF">FILTAD_00993</name>
</gene>
<keyword evidence="3" id="KW-1185">Reference proteome</keyword>
<sequence length="477" mass="56288">MYSDQDFKNMVTREKVKDTFELYLAQKTDILTEEPTIEVREGLDGIGYQLFQKTLSHQIDTIYKRIQRSNYFFYPLKEVEISKDPLLTIVEAKKQGKTRTLSIAIIRDIITQKLLYDFINPIAEKQFSELSYISFAYRKNVNAQKAAQKVFHDIKDGYIYALDADLKGFFDNIPHEQLFEQVKAFFPNMPGIQKLLYRFIHVDIGVIKKREPKRKLIRVKRKKGIPQGGIISGLLANIYLHQFDLWVIKNLGSHFDLRYTRYADDFVIVAKNKEDIITIKEECNNFLEDISLILHPDPQKTKISTITKDKGLDFVGFKISQNHIGIKEDNIKKFKYRIEKILKSTDFSKQKSLELLKLRCSYKFFGNDLKKFKCQTCGEFEQARNWMKFFLVVTDTKQLKQLDSWIYKSINYYYFKNIGIRLNKNALKEIEFPSLELLYYTYRKQLNKNTSYCVCNAIDKSIVPTRNPYEELFSSYS</sequence>
<dbReference type="OrthoDB" id="9793236at2"/>
<organism evidence="2 3">
    <name type="scientific">Filibacter tadaridae</name>
    <dbReference type="NCBI Taxonomy" id="2483811"/>
    <lineage>
        <taxon>Bacteria</taxon>
        <taxon>Bacillati</taxon>
        <taxon>Bacillota</taxon>
        <taxon>Bacilli</taxon>
        <taxon>Bacillales</taxon>
        <taxon>Caryophanaceae</taxon>
        <taxon>Filibacter</taxon>
    </lineage>
</organism>
<dbReference type="InterPro" id="IPR000477">
    <property type="entry name" value="RT_dom"/>
</dbReference>
<dbReference type="CDD" id="cd01651">
    <property type="entry name" value="RT_G2_intron"/>
    <property type="match status" value="1"/>
</dbReference>
<dbReference type="InterPro" id="IPR051083">
    <property type="entry name" value="GrpII_Intron_Splice-Mob/Def"/>
</dbReference>
<evidence type="ECO:0000313" key="2">
    <source>
        <dbReference type="EMBL" id="VDC24028.1"/>
    </source>
</evidence>
<dbReference type="InterPro" id="IPR043502">
    <property type="entry name" value="DNA/RNA_pol_sf"/>
</dbReference>
<evidence type="ECO:0000259" key="1">
    <source>
        <dbReference type="PROSITE" id="PS50878"/>
    </source>
</evidence>
<name>A0A3P5WQN8_9BACL</name>
<dbReference type="AlphaFoldDB" id="A0A3P5WQN8"/>
<proteinExistence type="predicted"/>
<protein>
    <submittedName>
        <fullName evidence="2">Group II intron-encoded protein LtrA</fullName>
    </submittedName>
</protein>
<evidence type="ECO:0000313" key="3">
    <source>
        <dbReference type="Proteomes" id="UP000270468"/>
    </source>
</evidence>
<accession>A0A3P5WQN8</accession>